<name>A0A183FKR8_HELPZ</name>
<dbReference type="WBParaSite" id="HPBE_0000776701-mRNA-1">
    <property type="protein sequence ID" value="HPBE_0000776701-mRNA-1"/>
    <property type="gene ID" value="HPBE_0000776701"/>
</dbReference>
<protein>
    <submittedName>
        <fullName evidence="2 4">Uncharacterized protein</fullName>
    </submittedName>
</protein>
<reference evidence="4" key="2">
    <citation type="submission" date="2019-09" db="UniProtKB">
        <authorList>
            <consortium name="WormBaseParasite"/>
        </authorList>
    </citation>
    <scope>IDENTIFICATION</scope>
</reference>
<gene>
    <name evidence="2" type="ORF">HPBE_LOCUS7768</name>
</gene>
<dbReference type="EMBL" id="UZAH01025970">
    <property type="protein sequence ID" value="VDO73563.1"/>
    <property type="molecule type" value="Genomic_DNA"/>
</dbReference>
<evidence type="ECO:0000313" key="4">
    <source>
        <dbReference type="WBParaSite" id="HPBE_0000776701-mRNA-1"/>
    </source>
</evidence>
<dbReference type="AlphaFoldDB" id="A0A183FKR8"/>
<dbReference type="Proteomes" id="UP000050761">
    <property type="component" value="Unassembled WGS sequence"/>
</dbReference>
<evidence type="ECO:0000313" key="2">
    <source>
        <dbReference type="EMBL" id="VDO73563.1"/>
    </source>
</evidence>
<feature type="compositionally biased region" description="Polar residues" evidence="1">
    <location>
        <begin position="1"/>
        <end position="25"/>
    </location>
</feature>
<reference evidence="2 3" key="1">
    <citation type="submission" date="2018-11" db="EMBL/GenBank/DDBJ databases">
        <authorList>
            <consortium name="Pathogen Informatics"/>
        </authorList>
    </citation>
    <scope>NUCLEOTIDE SEQUENCE [LARGE SCALE GENOMIC DNA]</scope>
</reference>
<accession>A0A3P7Z7L3</accession>
<evidence type="ECO:0000313" key="3">
    <source>
        <dbReference type="Proteomes" id="UP000050761"/>
    </source>
</evidence>
<accession>A0A183FKR8</accession>
<organism evidence="3 4">
    <name type="scientific">Heligmosomoides polygyrus</name>
    <name type="common">Parasitic roundworm</name>
    <dbReference type="NCBI Taxonomy" id="6339"/>
    <lineage>
        <taxon>Eukaryota</taxon>
        <taxon>Metazoa</taxon>
        <taxon>Ecdysozoa</taxon>
        <taxon>Nematoda</taxon>
        <taxon>Chromadorea</taxon>
        <taxon>Rhabditida</taxon>
        <taxon>Rhabditina</taxon>
        <taxon>Rhabditomorpha</taxon>
        <taxon>Strongyloidea</taxon>
        <taxon>Heligmosomidae</taxon>
        <taxon>Heligmosomoides</taxon>
    </lineage>
</organism>
<keyword evidence="3" id="KW-1185">Reference proteome</keyword>
<feature type="region of interest" description="Disordered" evidence="1">
    <location>
        <begin position="1"/>
        <end position="31"/>
    </location>
</feature>
<proteinExistence type="predicted"/>
<sequence length="69" mass="7495">MAPRSQPTTTGRETRGASLSPSNQAGWMGQGGEEEFAGKSAIELIRMAMELIRIQPLGASFEPLSREFQ</sequence>
<evidence type="ECO:0000256" key="1">
    <source>
        <dbReference type="SAM" id="MobiDB-lite"/>
    </source>
</evidence>